<accession>A0ABW2GBB4</accession>
<dbReference type="PROSITE" id="PS51464">
    <property type="entry name" value="SIS"/>
    <property type="match status" value="1"/>
</dbReference>
<proteinExistence type="predicted"/>
<dbReference type="GO" id="GO:0016853">
    <property type="term" value="F:isomerase activity"/>
    <property type="evidence" value="ECO:0007669"/>
    <property type="project" value="UniProtKB-KW"/>
</dbReference>
<dbReference type="SUPFAM" id="SSF53697">
    <property type="entry name" value="SIS domain"/>
    <property type="match status" value="1"/>
</dbReference>
<dbReference type="NCBIfam" id="NF002805">
    <property type="entry name" value="PRK02947.1"/>
    <property type="match status" value="1"/>
</dbReference>
<dbReference type="InterPro" id="IPR050099">
    <property type="entry name" value="SIS_GmhA/DiaA_subfam"/>
</dbReference>
<reference evidence="3" key="1">
    <citation type="journal article" date="2019" name="Int. J. Syst. Evol. Microbiol.">
        <title>The Global Catalogue of Microorganisms (GCM) 10K type strain sequencing project: providing services to taxonomists for standard genome sequencing and annotation.</title>
        <authorList>
            <consortium name="The Broad Institute Genomics Platform"/>
            <consortium name="The Broad Institute Genome Sequencing Center for Infectious Disease"/>
            <person name="Wu L."/>
            <person name="Ma J."/>
        </authorList>
    </citation>
    <scope>NUCLEOTIDE SEQUENCE [LARGE SCALE GENOMIC DNA]</scope>
    <source>
        <strain evidence="3">CGMCC 1.13681</strain>
    </source>
</reference>
<dbReference type="PANTHER" id="PTHR30390:SF7">
    <property type="entry name" value="PHOSPHOHEPTOSE ISOMERASE"/>
    <property type="match status" value="1"/>
</dbReference>
<dbReference type="InterPro" id="IPR046348">
    <property type="entry name" value="SIS_dom_sf"/>
</dbReference>
<feature type="domain" description="SIS" evidence="1">
    <location>
        <begin position="40"/>
        <end position="226"/>
    </location>
</feature>
<organism evidence="2 3">
    <name type="scientific">Streptomyces polyrhachis</name>
    <dbReference type="NCBI Taxonomy" id="1282885"/>
    <lineage>
        <taxon>Bacteria</taxon>
        <taxon>Bacillati</taxon>
        <taxon>Actinomycetota</taxon>
        <taxon>Actinomycetes</taxon>
        <taxon>Kitasatosporales</taxon>
        <taxon>Streptomycetaceae</taxon>
        <taxon>Streptomyces</taxon>
    </lineage>
</organism>
<dbReference type="RefSeq" id="WP_386410142.1">
    <property type="nucleotide sequence ID" value="NZ_JBHSZO010000001.1"/>
</dbReference>
<dbReference type="InterPro" id="IPR001347">
    <property type="entry name" value="SIS_dom"/>
</dbReference>
<dbReference type="Proteomes" id="UP001596413">
    <property type="component" value="Unassembled WGS sequence"/>
</dbReference>
<evidence type="ECO:0000259" key="1">
    <source>
        <dbReference type="PROSITE" id="PS51464"/>
    </source>
</evidence>
<evidence type="ECO:0000313" key="3">
    <source>
        <dbReference type="Proteomes" id="UP001596413"/>
    </source>
</evidence>
<dbReference type="CDD" id="cd05013">
    <property type="entry name" value="SIS_RpiR"/>
    <property type="match status" value="1"/>
</dbReference>
<protein>
    <submittedName>
        <fullName evidence="2">Sugar isomerase domain-containing protein</fullName>
    </submittedName>
</protein>
<dbReference type="Gene3D" id="3.40.50.10490">
    <property type="entry name" value="Glucose-6-phosphate isomerase like protein, domain 1"/>
    <property type="match status" value="1"/>
</dbReference>
<keyword evidence="3" id="KW-1185">Reference proteome</keyword>
<keyword evidence="2" id="KW-0413">Isomerase</keyword>
<evidence type="ECO:0000313" key="2">
    <source>
        <dbReference type="EMBL" id="MFC7216585.1"/>
    </source>
</evidence>
<name>A0ABW2GBB4_9ACTN</name>
<dbReference type="EMBL" id="JBHSZO010000001">
    <property type="protein sequence ID" value="MFC7216585.1"/>
    <property type="molecule type" value="Genomic_DNA"/>
</dbReference>
<dbReference type="PANTHER" id="PTHR30390">
    <property type="entry name" value="SEDOHEPTULOSE 7-PHOSPHATE ISOMERASE / DNAA INITIATOR-ASSOCIATING FACTOR FOR REPLICATION INITIATION"/>
    <property type="match status" value="1"/>
</dbReference>
<dbReference type="InterPro" id="IPR035472">
    <property type="entry name" value="RpiR-like_SIS"/>
</dbReference>
<comment type="caution">
    <text evidence="2">The sequence shown here is derived from an EMBL/GenBank/DDBJ whole genome shotgun (WGS) entry which is preliminary data.</text>
</comment>
<gene>
    <name evidence="2" type="ORF">ACFQLX_00130</name>
</gene>
<dbReference type="Pfam" id="PF13580">
    <property type="entry name" value="SIS_2"/>
    <property type="match status" value="1"/>
</dbReference>
<sequence>MSEQGRATIGAEAFTAAALETVRKVSETQREGVLAAAALWAASLRADGVIQAFGTGHSESLATEISGRAGGFVPTNKVSLRDVVLRGDKPKDFVGDPLLERDPATARRLYELSGARPQDVFVIASNSGINGSIVEMAAVVKEHGHPLVAITSAAHGERGVSRHPSGRRLVDFADVVLDNGAPFGDSMLELPGGGTACAISSITGALLVQQIVAEAIALLLAAGIEPPVYLSANIPAGDAHNKELEDRYAGRIHRSA</sequence>